<dbReference type="PROSITE" id="PS50102">
    <property type="entry name" value="RRM"/>
    <property type="match status" value="1"/>
</dbReference>
<gene>
    <name evidence="3" type="ORF">KIK155_LOCUS14383</name>
    <name evidence="4" type="ORF">TOA249_LOCUS2535</name>
</gene>
<dbReference type="SMART" id="SM00360">
    <property type="entry name" value="RRM"/>
    <property type="match status" value="1"/>
</dbReference>
<dbReference type="Gene3D" id="3.30.70.330">
    <property type="match status" value="1"/>
</dbReference>
<evidence type="ECO:0000259" key="2">
    <source>
        <dbReference type="PROSITE" id="PS50102"/>
    </source>
</evidence>
<dbReference type="SUPFAM" id="SSF54928">
    <property type="entry name" value="RNA-binding domain, RBD"/>
    <property type="match status" value="1"/>
</dbReference>
<protein>
    <recommendedName>
        <fullName evidence="2">RRM domain-containing protein</fullName>
    </recommendedName>
</protein>
<dbReference type="GO" id="GO:0003723">
    <property type="term" value="F:RNA binding"/>
    <property type="evidence" value="ECO:0007669"/>
    <property type="project" value="UniProtKB-UniRule"/>
</dbReference>
<dbReference type="InterPro" id="IPR012677">
    <property type="entry name" value="Nucleotide-bd_a/b_plait_sf"/>
</dbReference>
<dbReference type="InterPro" id="IPR000504">
    <property type="entry name" value="RRM_dom"/>
</dbReference>
<dbReference type="Proteomes" id="UP000663865">
    <property type="component" value="Unassembled WGS sequence"/>
</dbReference>
<feature type="domain" description="RRM" evidence="2">
    <location>
        <begin position="12"/>
        <end position="99"/>
    </location>
</feature>
<evidence type="ECO:0000313" key="5">
    <source>
        <dbReference type="Proteomes" id="UP000663838"/>
    </source>
</evidence>
<proteinExistence type="predicted"/>
<organism evidence="4 5">
    <name type="scientific">Rotaria socialis</name>
    <dbReference type="NCBI Taxonomy" id="392032"/>
    <lineage>
        <taxon>Eukaryota</taxon>
        <taxon>Metazoa</taxon>
        <taxon>Spiralia</taxon>
        <taxon>Gnathifera</taxon>
        <taxon>Rotifera</taxon>
        <taxon>Eurotatoria</taxon>
        <taxon>Bdelloidea</taxon>
        <taxon>Philodinida</taxon>
        <taxon>Philodinidae</taxon>
        <taxon>Rotaria</taxon>
    </lineage>
</organism>
<dbReference type="AlphaFoldDB" id="A0A820UST7"/>
<keyword evidence="1" id="KW-0694">RNA-binding</keyword>
<dbReference type="Proteomes" id="UP000663838">
    <property type="component" value="Unassembled WGS sequence"/>
</dbReference>
<accession>A0A820UST7</accession>
<evidence type="ECO:0000313" key="3">
    <source>
        <dbReference type="EMBL" id="CAF3479234.1"/>
    </source>
</evidence>
<evidence type="ECO:0000256" key="1">
    <source>
        <dbReference type="PROSITE-ProRule" id="PRU00176"/>
    </source>
</evidence>
<name>A0A820UST7_9BILA</name>
<dbReference type="InterPro" id="IPR035979">
    <property type="entry name" value="RBD_domain_sf"/>
</dbReference>
<evidence type="ECO:0000313" key="4">
    <source>
        <dbReference type="EMBL" id="CAF4490026.1"/>
    </source>
</evidence>
<comment type="caution">
    <text evidence="4">The sequence shown here is derived from an EMBL/GenBank/DDBJ whole genome shotgun (WGS) entry which is preliminary data.</text>
</comment>
<dbReference type="EMBL" id="CAJOBS010000081">
    <property type="protein sequence ID" value="CAF4490026.1"/>
    <property type="molecule type" value="Genomic_DNA"/>
</dbReference>
<sequence>MPAYIDQSFEQFHLHVSNLPADINAQRITDVFQDFGIITKLYLKRRISKHSSISLPNPFVILIFERRESIDKIMSERPFFISDHQLFVRRCLPITRRYPYEMHLNTNKILVRIPRENPDEILPCDKIIMDYLKAAGGEILRLERFEEQTVLVEFDDYDSVDICCLSRPHFINNQLIEIEKCRDEEQARRRAQFRQKSHFVSLTVSSMLTASDVDIQPCNIISLTPTPTPTPTPTLNINEQVAKLRLTYDEMNNRVENEHEQLISSLKTEWEQIATECIRLQRLTLDYKQECDRLIEDNRHLKSLLSECL</sequence>
<dbReference type="EMBL" id="CAJNYV010002435">
    <property type="protein sequence ID" value="CAF3479234.1"/>
    <property type="molecule type" value="Genomic_DNA"/>
</dbReference>
<reference evidence="4" key="1">
    <citation type="submission" date="2021-02" db="EMBL/GenBank/DDBJ databases">
        <authorList>
            <person name="Nowell W R."/>
        </authorList>
    </citation>
    <scope>NUCLEOTIDE SEQUENCE</scope>
</reference>